<dbReference type="Proteomes" id="UP000092555">
    <property type="component" value="Unassembled WGS sequence"/>
</dbReference>
<dbReference type="EMBL" id="LXTC01000001">
    <property type="protein sequence ID" value="OBA24046.1"/>
    <property type="molecule type" value="Genomic_DNA"/>
</dbReference>
<dbReference type="GeneID" id="30027032"/>
<protein>
    <submittedName>
        <fullName evidence="1">Uncharacterized protein</fullName>
    </submittedName>
</protein>
<comment type="caution">
    <text evidence="1">The sequence shown here is derived from an EMBL/GenBank/DDBJ whole genome shotgun (WGS) entry which is preliminary data.</text>
</comment>
<name>A0A1A0HJ70_9ASCO</name>
<keyword evidence="2" id="KW-1185">Reference proteome</keyword>
<organism evidence="1 2">
    <name type="scientific">Metschnikowia bicuspidata var. bicuspidata NRRL YB-4993</name>
    <dbReference type="NCBI Taxonomy" id="869754"/>
    <lineage>
        <taxon>Eukaryota</taxon>
        <taxon>Fungi</taxon>
        <taxon>Dikarya</taxon>
        <taxon>Ascomycota</taxon>
        <taxon>Saccharomycotina</taxon>
        <taxon>Pichiomycetes</taxon>
        <taxon>Metschnikowiaceae</taxon>
        <taxon>Metschnikowia</taxon>
    </lineage>
</organism>
<sequence>MIENVMIYSMCMPKAIEMEITNAKSEASKDIITELENQKSSEFFLVKNNINLIKKYFPNIQEKRDRFRNENRTIASAMLKNLPFLVKENEVSRQKMGDVGHVIATKVDSTKIWKLEKFYRLEKFGRAW</sequence>
<evidence type="ECO:0000313" key="1">
    <source>
        <dbReference type="EMBL" id="OBA24046.1"/>
    </source>
</evidence>
<gene>
    <name evidence="1" type="ORF">METBIDRAFT_116728</name>
</gene>
<proteinExistence type="predicted"/>
<evidence type="ECO:0000313" key="2">
    <source>
        <dbReference type="Proteomes" id="UP000092555"/>
    </source>
</evidence>
<reference evidence="1 2" key="1">
    <citation type="submission" date="2016-05" db="EMBL/GenBank/DDBJ databases">
        <title>Comparative genomics of biotechnologically important yeasts.</title>
        <authorList>
            <consortium name="DOE Joint Genome Institute"/>
            <person name="Riley R."/>
            <person name="Haridas S."/>
            <person name="Wolfe K.H."/>
            <person name="Lopes M.R."/>
            <person name="Hittinger C.T."/>
            <person name="Goker M."/>
            <person name="Salamov A."/>
            <person name="Wisecaver J."/>
            <person name="Long T.M."/>
            <person name="Aerts A.L."/>
            <person name="Barry K."/>
            <person name="Choi C."/>
            <person name="Clum A."/>
            <person name="Coughlan A.Y."/>
            <person name="Deshpande S."/>
            <person name="Douglass A.P."/>
            <person name="Hanson S.J."/>
            <person name="Klenk H.-P."/>
            <person name="LaButti K."/>
            <person name="Lapidus A."/>
            <person name="Lindquist E."/>
            <person name="Lipzen A."/>
            <person name="Meier-kolthoff J.P."/>
            <person name="Ohm R.A."/>
            <person name="Otillar R.P."/>
            <person name="Pangilinan J."/>
            <person name="Peng Y."/>
            <person name="Rokas A."/>
            <person name="Rosa C.A."/>
            <person name="Scheuner C."/>
            <person name="Sibirny A.A."/>
            <person name="Slot J.C."/>
            <person name="Stielow J.B."/>
            <person name="Sun H."/>
            <person name="Kurtzman C.P."/>
            <person name="Blackwell M."/>
            <person name="Grigoriev I.V."/>
            <person name="Jeffries T.W."/>
        </authorList>
    </citation>
    <scope>NUCLEOTIDE SEQUENCE [LARGE SCALE GENOMIC DNA]</scope>
    <source>
        <strain evidence="1 2">NRRL YB-4993</strain>
    </source>
</reference>
<dbReference type="RefSeq" id="XP_018714527.1">
    <property type="nucleotide sequence ID" value="XM_018854056.1"/>
</dbReference>
<dbReference type="AlphaFoldDB" id="A0A1A0HJ70"/>
<accession>A0A1A0HJ70</accession>